<dbReference type="InterPro" id="IPR021710">
    <property type="entry name" value="DUF3293"/>
</dbReference>
<sequence>MNDSALEELYFATALELADAKGKTWRITPTAFDGDDASSILAPHTEAFILTAENPESSGEFTPEENAAATASLAHELDHSGLITRACPGYALDSDHVEPGFAVMAAADNSDLMREFTVDLARSYRQNAIFHLTQKGLGIIGVLRPELQAFRTVRITPLAH</sequence>
<evidence type="ECO:0000313" key="1">
    <source>
        <dbReference type="EMBL" id="AVG24325.1"/>
    </source>
</evidence>
<reference evidence="1 2" key="1">
    <citation type="submission" date="2018-02" db="EMBL/GenBank/DDBJ databases">
        <title>Complete genome of the streamlined marine actinobacterium Pontimonas salivibrio CL-TW6 adapted to coastal planktonic lifestype.</title>
        <authorList>
            <person name="Cho B.C."/>
            <person name="Hardies S.C."/>
            <person name="Jang G.I."/>
            <person name="Hwang C.Y."/>
        </authorList>
    </citation>
    <scope>NUCLEOTIDE SEQUENCE [LARGE SCALE GENOMIC DNA]</scope>
    <source>
        <strain evidence="1 2">CL-TW6</strain>
    </source>
</reference>
<accession>A0A2L2BRM8</accession>
<name>A0A2L2BRM8_9MICO</name>
<dbReference type="AlphaFoldDB" id="A0A2L2BRM8"/>
<dbReference type="RefSeq" id="WP_104913820.1">
    <property type="nucleotide sequence ID" value="NZ_CP026923.1"/>
</dbReference>
<protein>
    <submittedName>
        <fullName evidence="1">DUF3293-like protein</fullName>
    </submittedName>
</protein>
<keyword evidence="2" id="KW-1185">Reference proteome</keyword>
<organism evidence="1 2">
    <name type="scientific">Pontimonas salivibrio</name>
    <dbReference type="NCBI Taxonomy" id="1159327"/>
    <lineage>
        <taxon>Bacteria</taxon>
        <taxon>Bacillati</taxon>
        <taxon>Actinomycetota</taxon>
        <taxon>Actinomycetes</taxon>
        <taxon>Micrococcales</taxon>
        <taxon>Microbacteriaceae</taxon>
        <taxon>Pontimonas</taxon>
    </lineage>
</organism>
<proteinExistence type="predicted"/>
<evidence type="ECO:0000313" key="2">
    <source>
        <dbReference type="Proteomes" id="UP000243077"/>
    </source>
</evidence>
<dbReference type="Proteomes" id="UP000243077">
    <property type="component" value="Chromosome"/>
</dbReference>
<dbReference type="Pfam" id="PF11697">
    <property type="entry name" value="DUF3293"/>
    <property type="match status" value="1"/>
</dbReference>
<gene>
    <name evidence="1" type="ORF">C3B54_111382</name>
</gene>
<dbReference type="EMBL" id="CP026923">
    <property type="protein sequence ID" value="AVG24325.1"/>
    <property type="molecule type" value="Genomic_DNA"/>
</dbReference>
<dbReference type="KEGG" id="psai:C3B54_111382"/>